<keyword evidence="1" id="KW-0812">Transmembrane</keyword>
<feature type="transmembrane region" description="Helical" evidence="1">
    <location>
        <begin position="106"/>
        <end position="126"/>
    </location>
</feature>
<reference evidence="3" key="1">
    <citation type="journal article" date="2019" name="Int. J. Syst. Evol. Microbiol.">
        <title>The Global Catalogue of Microorganisms (GCM) 10K type strain sequencing project: providing services to taxonomists for standard genome sequencing and annotation.</title>
        <authorList>
            <consortium name="The Broad Institute Genomics Platform"/>
            <consortium name="The Broad Institute Genome Sequencing Center for Infectious Disease"/>
            <person name="Wu L."/>
            <person name="Ma J."/>
        </authorList>
    </citation>
    <scope>NUCLEOTIDE SEQUENCE [LARGE SCALE GENOMIC DNA]</scope>
    <source>
        <strain evidence="3">CGMCC 1.16026</strain>
    </source>
</reference>
<keyword evidence="1" id="KW-0472">Membrane</keyword>
<dbReference type="EMBL" id="JBHSWI010000001">
    <property type="protein sequence ID" value="MFC6644956.1"/>
    <property type="molecule type" value="Genomic_DNA"/>
</dbReference>
<feature type="transmembrane region" description="Helical" evidence="1">
    <location>
        <begin position="20"/>
        <end position="40"/>
    </location>
</feature>
<keyword evidence="3" id="KW-1185">Reference proteome</keyword>
<dbReference type="Proteomes" id="UP001596391">
    <property type="component" value="Unassembled WGS sequence"/>
</dbReference>
<organism evidence="2 3">
    <name type="scientific">Granulicella cerasi</name>
    <dbReference type="NCBI Taxonomy" id="741063"/>
    <lineage>
        <taxon>Bacteria</taxon>
        <taxon>Pseudomonadati</taxon>
        <taxon>Acidobacteriota</taxon>
        <taxon>Terriglobia</taxon>
        <taxon>Terriglobales</taxon>
        <taxon>Acidobacteriaceae</taxon>
        <taxon>Granulicella</taxon>
    </lineage>
</organism>
<feature type="transmembrane region" description="Helical" evidence="1">
    <location>
        <begin position="138"/>
        <end position="156"/>
    </location>
</feature>
<evidence type="ECO:0000313" key="2">
    <source>
        <dbReference type="EMBL" id="MFC6644956.1"/>
    </source>
</evidence>
<proteinExistence type="predicted"/>
<evidence type="ECO:0000256" key="1">
    <source>
        <dbReference type="SAM" id="Phobius"/>
    </source>
</evidence>
<feature type="transmembrane region" description="Helical" evidence="1">
    <location>
        <begin position="168"/>
        <end position="188"/>
    </location>
</feature>
<feature type="transmembrane region" description="Helical" evidence="1">
    <location>
        <begin position="46"/>
        <end position="68"/>
    </location>
</feature>
<dbReference type="RefSeq" id="WP_263371362.1">
    <property type="nucleotide sequence ID" value="NZ_JAGSYD010000003.1"/>
</dbReference>
<feature type="transmembrane region" description="Helical" evidence="1">
    <location>
        <begin position="75"/>
        <end position="94"/>
    </location>
</feature>
<protein>
    <submittedName>
        <fullName evidence="2">Uncharacterized protein</fullName>
    </submittedName>
</protein>
<sequence>MFRGHGAMMEAVAGILERDCARRIALIVIASLALLTPIAAPTNDGMFIYPFLVAANLLAVCCCLFVGMRERTARWCWQVLAVTLCCSAIAYALHVWGNDLLHARRFQIAAVMQSLFTVLIIVPITYSGAKGNRWLRGLDLVMLALAIFMLAAFISINWVSPEPIKRQLVLLLVACIMAGLAHAAWQANRLPEREHFFRTVSIYLWFRAASILLLNIVNEFVLPKPQILLSDVLLPVPTLVLCELALRRRDVVTGNESVSATAC</sequence>
<name>A0ABW1Z5W8_9BACT</name>
<feature type="transmembrane region" description="Helical" evidence="1">
    <location>
        <begin position="200"/>
        <end position="221"/>
    </location>
</feature>
<accession>A0ABW1Z5W8</accession>
<keyword evidence="1" id="KW-1133">Transmembrane helix</keyword>
<gene>
    <name evidence="2" type="ORF">ACFQBQ_04990</name>
</gene>
<evidence type="ECO:0000313" key="3">
    <source>
        <dbReference type="Proteomes" id="UP001596391"/>
    </source>
</evidence>
<comment type="caution">
    <text evidence="2">The sequence shown here is derived from an EMBL/GenBank/DDBJ whole genome shotgun (WGS) entry which is preliminary data.</text>
</comment>